<sequence>MYDMVEAIEEAVLGYFCKFLQKIFAHKLSEEVLDDPFALMILLYHVDNFTPDTRRKLLMVAGAKIGEISKVRPFVSCPTTILERAVRVAIREVGKSLRAMDVIQAILVWASENSSSQLPISLLREIPTEDLSDDEVDVLRDIAYEYDLEHLADEISNLHYAIDSLPFCQRLDYESEEFAKEENATL</sequence>
<evidence type="ECO:0000313" key="1">
    <source>
        <dbReference type="EMBL" id="VDM83953.1"/>
    </source>
</evidence>
<name>A0A3P7JSI6_STRVU</name>
<dbReference type="OrthoDB" id="5831021at2759"/>
<dbReference type="AlphaFoldDB" id="A0A3P7JSI6"/>
<dbReference type="Proteomes" id="UP000270094">
    <property type="component" value="Unassembled WGS sequence"/>
</dbReference>
<proteinExistence type="predicted"/>
<organism evidence="1 2">
    <name type="scientific">Strongylus vulgaris</name>
    <name type="common">Blood worm</name>
    <dbReference type="NCBI Taxonomy" id="40348"/>
    <lineage>
        <taxon>Eukaryota</taxon>
        <taxon>Metazoa</taxon>
        <taxon>Ecdysozoa</taxon>
        <taxon>Nematoda</taxon>
        <taxon>Chromadorea</taxon>
        <taxon>Rhabditida</taxon>
        <taxon>Rhabditina</taxon>
        <taxon>Rhabditomorpha</taxon>
        <taxon>Strongyloidea</taxon>
        <taxon>Strongylidae</taxon>
        <taxon>Strongylus</taxon>
    </lineage>
</organism>
<keyword evidence="2" id="KW-1185">Reference proteome</keyword>
<evidence type="ECO:0000313" key="2">
    <source>
        <dbReference type="Proteomes" id="UP000270094"/>
    </source>
</evidence>
<protein>
    <recommendedName>
        <fullName evidence="3">BACK domain-containing protein</fullName>
    </recommendedName>
</protein>
<evidence type="ECO:0008006" key="3">
    <source>
        <dbReference type="Google" id="ProtNLM"/>
    </source>
</evidence>
<reference evidence="1 2" key="1">
    <citation type="submission" date="2018-11" db="EMBL/GenBank/DDBJ databases">
        <authorList>
            <consortium name="Pathogen Informatics"/>
        </authorList>
    </citation>
    <scope>NUCLEOTIDE SEQUENCE [LARGE SCALE GENOMIC DNA]</scope>
</reference>
<dbReference type="EMBL" id="UYYB01126488">
    <property type="protein sequence ID" value="VDM83953.1"/>
    <property type="molecule type" value="Genomic_DNA"/>
</dbReference>
<gene>
    <name evidence="1" type="ORF">SVUK_LOCUS18951</name>
</gene>
<accession>A0A3P7JSI6</accession>